<protein>
    <recommendedName>
        <fullName evidence="2">Protein kinase domain-containing protein</fullName>
    </recommendedName>
</protein>
<evidence type="ECO:0000259" key="2">
    <source>
        <dbReference type="PROSITE" id="PS50011"/>
    </source>
</evidence>
<dbReference type="GO" id="GO:0005524">
    <property type="term" value="F:ATP binding"/>
    <property type="evidence" value="ECO:0007669"/>
    <property type="project" value="InterPro"/>
</dbReference>
<feature type="compositionally biased region" description="Polar residues" evidence="1">
    <location>
        <begin position="47"/>
        <end position="59"/>
    </location>
</feature>
<reference evidence="3 4" key="1">
    <citation type="journal article" date="2013" name="Curr. Biol.">
        <title>The Genome of the Foraminiferan Reticulomyxa filosa.</title>
        <authorList>
            <person name="Glockner G."/>
            <person name="Hulsmann N."/>
            <person name="Schleicher M."/>
            <person name="Noegel A.A."/>
            <person name="Eichinger L."/>
            <person name="Gallinger C."/>
            <person name="Pawlowski J."/>
            <person name="Sierra R."/>
            <person name="Euteneuer U."/>
            <person name="Pillet L."/>
            <person name="Moustafa A."/>
            <person name="Platzer M."/>
            <person name="Groth M."/>
            <person name="Szafranski K."/>
            <person name="Schliwa M."/>
        </authorList>
    </citation>
    <scope>NUCLEOTIDE SEQUENCE [LARGE SCALE GENOMIC DNA]</scope>
</reference>
<dbReference type="OrthoDB" id="8596411at2759"/>
<accession>X6P9R7</accession>
<evidence type="ECO:0000313" key="3">
    <source>
        <dbReference type="EMBL" id="ETO34819.1"/>
    </source>
</evidence>
<dbReference type="SUPFAM" id="SSF56112">
    <property type="entry name" value="Protein kinase-like (PK-like)"/>
    <property type="match status" value="1"/>
</dbReference>
<sequence>KEDLVEKKAEGAMKTQSKSAETLSVQVFGDSSVNVSFPSHSSREMQKSSSVPMEQTGSRMSSNMIPTFIPQTQAARAQVRQQVNPPLTPNPSAATESIGNSKTVTPIISNTLSSMQHIIEEVEKEENEKKREQNQLAQMSSNDSVVRTIQDKSEHAVKLTEGNANAHELAIVAPISSGISGHVFEVVDKNTNVKYALKVFKVILFFIFYFFLQKGFINPEKKDRIISILHNELNILQILSGLNGVIKLHNYDMKEDRGYLLTELAHRDLFSFVYKEGFFFIIICKEKTKTFCNVKLIIRQLLITLEQMHQLNIVHRDIKPENIVFVQTKKENNGNDDGEIKFIDFGDAICVQDNEIYKHLVGTPCYLAPERFRQHRGWELKASDLWSIGVLLFETYTGKRCFYAPTNEALKHRIQRGNWSIPHGHEPSFLCQHFISALLSLNPEKRPSAKFALKHPWLVTNAKLLEKSLFEWNYLNDNPPKWATYVP</sequence>
<evidence type="ECO:0000313" key="4">
    <source>
        <dbReference type="Proteomes" id="UP000023152"/>
    </source>
</evidence>
<gene>
    <name evidence="3" type="ORF">RFI_02268</name>
</gene>
<dbReference type="GO" id="GO:0044773">
    <property type="term" value="P:mitotic DNA damage checkpoint signaling"/>
    <property type="evidence" value="ECO:0007669"/>
    <property type="project" value="TreeGrafter"/>
</dbReference>
<organism evidence="3 4">
    <name type="scientific">Reticulomyxa filosa</name>
    <dbReference type="NCBI Taxonomy" id="46433"/>
    <lineage>
        <taxon>Eukaryota</taxon>
        <taxon>Sar</taxon>
        <taxon>Rhizaria</taxon>
        <taxon>Retaria</taxon>
        <taxon>Foraminifera</taxon>
        <taxon>Monothalamids</taxon>
        <taxon>Reticulomyxidae</taxon>
        <taxon>Reticulomyxa</taxon>
    </lineage>
</organism>
<dbReference type="Gene3D" id="1.10.510.10">
    <property type="entry name" value="Transferase(Phosphotransferase) domain 1"/>
    <property type="match status" value="1"/>
</dbReference>
<feature type="non-terminal residue" evidence="3">
    <location>
        <position position="1"/>
    </location>
</feature>
<dbReference type="SMART" id="SM00220">
    <property type="entry name" value="S_TKc"/>
    <property type="match status" value="1"/>
</dbReference>
<dbReference type="AlphaFoldDB" id="X6P9R7"/>
<feature type="region of interest" description="Disordered" evidence="1">
    <location>
        <begin position="1"/>
        <end position="21"/>
    </location>
</feature>
<dbReference type="Pfam" id="PF00069">
    <property type="entry name" value="Pkinase"/>
    <property type="match status" value="1"/>
</dbReference>
<evidence type="ECO:0000256" key="1">
    <source>
        <dbReference type="SAM" id="MobiDB-lite"/>
    </source>
</evidence>
<comment type="caution">
    <text evidence="3">The sequence shown here is derived from an EMBL/GenBank/DDBJ whole genome shotgun (WGS) entry which is preliminary data.</text>
</comment>
<dbReference type="InterPro" id="IPR008271">
    <property type="entry name" value="Ser/Thr_kinase_AS"/>
</dbReference>
<keyword evidence="4" id="KW-1185">Reference proteome</keyword>
<dbReference type="PROSITE" id="PS50011">
    <property type="entry name" value="PROTEIN_KINASE_DOM"/>
    <property type="match status" value="1"/>
</dbReference>
<dbReference type="Gene3D" id="3.30.200.20">
    <property type="entry name" value="Phosphorylase Kinase, domain 1"/>
    <property type="match status" value="1"/>
</dbReference>
<dbReference type="GO" id="GO:0005737">
    <property type="term" value="C:cytoplasm"/>
    <property type="evidence" value="ECO:0007669"/>
    <property type="project" value="TreeGrafter"/>
</dbReference>
<name>X6P9R7_RETFI</name>
<dbReference type="PANTHER" id="PTHR44167">
    <property type="entry name" value="OVARIAN-SPECIFIC SERINE/THREONINE-PROTEIN KINASE LOK-RELATED"/>
    <property type="match status" value="1"/>
</dbReference>
<dbReference type="PANTHER" id="PTHR44167:SF18">
    <property type="entry name" value="PROTEIN KINASE DOMAIN-CONTAINING PROTEIN"/>
    <property type="match status" value="1"/>
</dbReference>
<dbReference type="GO" id="GO:0005634">
    <property type="term" value="C:nucleus"/>
    <property type="evidence" value="ECO:0007669"/>
    <property type="project" value="TreeGrafter"/>
</dbReference>
<dbReference type="EMBL" id="ASPP01002258">
    <property type="protein sequence ID" value="ETO34819.1"/>
    <property type="molecule type" value="Genomic_DNA"/>
</dbReference>
<feature type="region of interest" description="Disordered" evidence="1">
    <location>
        <begin position="37"/>
        <end position="59"/>
    </location>
</feature>
<dbReference type="InterPro" id="IPR011009">
    <property type="entry name" value="Kinase-like_dom_sf"/>
</dbReference>
<feature type="region of interest" description="Disordered" evidence="1">
    <location>
        <begin position="124"/>
        <end position="145"/>
    </location>
</feature>
<feature type="compositionally biased region" description="Basic and acidic residues" evidence="1">
    <location>
        <begin position="1"/>
        <end position="11"/>
    </location>
</feature>
<feature type="domain" description="Protein kinase" evidence="2">
    <location>
        <begin position="169"/>
        <end position="458"/>
    </location>
</feature>
<dbReference type="InterPro" id="IPR000719">
    <property type="entry name" value="Prot_kinase_dom"/>
</dbReference>
<feature type="compositionally biased region" description="Polar residues" evidence="1">
    <location>
        <begin position="134"/>
        <end position="145"/>
    </location>
</feature>
<proteinExistence type="predicted"/>
<dbReference type="GO" id="GO:0004674">
    <property type="term" value="F:protein serine/threonine kinase activity"/>
    <property type="evidence" value="ECO:0007669"/>
    <property type="project" value="TreeGrafter"/>
</dbReference>
<dbReference type="PROSITE" id="PS00108">
    <property type="entry name" value="PROTEIN_KINASE_ST"/>
    <property type="match status" value="1"/>
</dbReference>
<dbReference type="Proteomes" id="UP000023152">
    <property type="component" value="Unassembled WGS sequence"/>
</dbReference>
<feature type="compositionally biased region" description="Basic and acidic residues" evidence="1">
    <location>
        <begin position="124"/>
        <end position="133"/>
    </location>
</feature>